<gene>
    <name evidence="2" type="ORF">KUF71_004108</name>
</gene>
<reference evidence="2" key="1">
    <citation type="submission" date="2021-07" db="EMBL/GenBank/DDBJ databases">
        <authorList>
            <person name="Catto M.A."/>
            <person name="Jacobson A."/>
            <person name="Kennedy G."/>
            <person name="Labadie P."/>
            <person name="Hunt B.G."/>
            <person name="Srinivasan R."/>
        </authorList>
    </citation>
    <scope>NUCLEOTIDE SEQUENCE</scope>
    <source>
        <strain evidence="2">PL_HMW_Pooled</strain>
        <tissue evidence="2">Head</tissue>
    </source>
</reference>
<accession>A0AAE1L907</accession>
<feature type="compositionally biased region" description="Low complexity" evidence="1">
    <location>
        <begin position="91"/>
        <end position="102"/>
    </location>
</feature>
<feature type="region of interest" description="Disordered" evidence="1">
    <location>
        <begin position="1"/>
        <end position="203"/>
    </location>
</feature>
<comment type="caution">
    <text evidence="2">The sequence shown here is derived from an EMBL/GenBank/DDBJ whole genome shotgun (WGS) entry which is preliminary data.</text>
</comment>
<protein>
    <submittedName>
        <fullName evidence="2">Halomucin</fullName>
    </submittedName>
</protein>
<feature type="compositionally biased region" description="Low complexity" evidence="1">
    <location>
        <begin position="40"/>
        <end position="49"/>
    </location>
</feature>
<feature type="compositionally biased region" description="Acidic residues" evidence="1">
    <location>
        <begin position="184"/>
        <end position="203"/>
    </location>
</feature>
<dbReference type="PANTHER" id="PTHR46579">
    <property type="entry name" value="F5/8 TYPE C DOMAIN-CONTAINING PROTEIN-RELATED"/>
    <property type="match status" value="1"/>
</dbReference>
<feature type="compositionally biased region" description="Acidic residues" evidence="1">
    <location>
        <begin position="26"/>
        <end position="38"/>
    </location>
</feature>
<reference evidence="2" key="2">
    <citation type="journal article" date="2023" name="BMC Genomics">
        <title>Pest status, molecular evolution, and epigenetic factors derived from the genome assembly of Frankliniella fusca, a thysanopteran phytovirus vector.</title>
        <authorList>
            <person name="Catto M.A."/>
            <person name="Labadie P.E."/>
            <person name="Jacobson A.L."/>
            <person name="Kennedy G.G."/>
            <person name="Srinivasan R."/>
            <person name="Hunt B.G."/>
        </authorList>
    </citation>
    <scope>NUCLEOTIDE SEQUENCE</scope>
    <source>
        <strain evidence="2">PL_HMW_Pooled</strain>
    </source>
</reference>
<dbReference type="PANTHER" id="PTHR46579:SF1">
    <property type="entry name" value="F5_8 TYPE C DOMAIN-CONTAINING PROTEIN"/>
    <property type="match status" value="1"/>
</dbReference>
<proteinExistence type="predicted"/>
<evidence type="ECO:0000256" key="1">
    <source>
        <dbReference type="SAM" id="MobiDB-lite"/>
    </source>
</evidence>
<evidence type="ECO:0000313" key="3">
    <source>
        <dbReference type="Proteomes" id="UP001219518"/>
    </source>
</evidence>
<dbReference type="InterPro" id="IPR009667">
    <property type="entry name" value="DUF1258"/>
</dbReference>
<dbReference type="Proteomes" id="UP001219518">
    <property type="component" value="Unassembled WGS sequence"/>
</dbReference>
<feature type="compositionally biased region" description="Basic and acidic residues" evidence="1">
    <location>
        <begin position="51"/>
        <end position="90"/>
    </location>
</feature>
<name>A0AAE1L907_9NEOP</name>
<sequence>MSDNASFKVRRGRRLRRDQNAHLDLEEISDNSDSESDAGSELSELSETSESAERPQKRVCRKDSSTDDNSDERHVDNQADGGCDERHSDQSENQSNESGSQHSPERNENIIGEDDNGYPRYFEVDAGGNNNNQPANDGEEDQHCEHVDSPAGPSEASDQASVDGSLNSDESAAETSDSDHGDSGESEDSDGAGSDSENEDEAEALNNRPIYPGAQINFKESLLAILTFILTHKLTGLCVSDLLSLIMLHCGADNICLSTLHRFRNYFKMIGKNLITCHYFCSECELPLANRGTICATCENSKNTAYFIEFPIVTQLQSMYKRAGFYDSLMFRFHRRKKDDSNVEDIYDGLIYKDLIRTGFLSNRNNISFFMYFDGIALFKSSTFSIWPVYLTINELKYKLRIRKENTVLAGLWFGKLKPNPNLFLEPLQEKLSALENDGVDLELPNREKVRVKGKLLGAVGDMPAKAAFMRFRQYNGAYSCFHCMEKGGRFDLGRVTIQVFPYNRNFRLRTKEETIQFGELAVAARQADPDASVYGVKGPTLLSIMLPNIILAVGQDIMHGVFLGLMKTLATLWTDTHYSGQDYSISEFVNVVDQRLKSIKPPFAFQRFPRSLAKEIAMYKASDWKAFFFYYSLPVLIGILPQPYWFHHLKLVTAISILCQESISVNDINSAEEMLHSYVAEFQGLYGIRHLSLTVHQLLHLPLVVKNLGPAWVYSCFFYESLNGELRQLVHGSRHVALQICSSSSVFMNLTVMVNSLPNGRVKQFCSKLQQKGGLRVKITENIDNETAVVGKLVTYVNVPDMYVRCLTDTFNVDGGQWEYFLRLKIKGNVFTSEAYNRSEKKLSCFVEILQNDVPYLCKINNFVKWTACNANCLANCDCQKLYICFATVYDRVHWDIHEADIPALPYLNKVTPSDVVRVFPVKSIKSACIYMLIDGAEYMALPVNNLEVE</sequence>
<dbReference type="Pfam" id="PF06869">
    <property type="entry name" value="DUF1258"/>
    <property type="match status" value="1"/>
</dbReference>
<keyword evidence="3" id="KW-1185">Reference proteome</keyword>
<dbReference type="EMBL" id="JAHWGI010000148">
    <property type="protein sequence ID" value="KAK3910234.1"/>
    <property type="molecule type" value="Genomic_DNA"/>
</dbReference>
<feature type="compositionally biased region" description="Polar residues" evidence="1">
    <location>
        <begin position="156"/>
        <end position="167"/>
    </location>
</feature>
<organism evidence="2 3">
    <name type="scientific">Frankliniella fusca</name>
    <dbReference type="NCBI Taxonomy" id="407009"/>
    <lineage>
        <taxon>Eukaryota</taxon>
        <taxon>Metazoa</taxon>
        <taxon>Ecdysozoa</taxon>
        <taxon>Arthropoda</taxon>
        <taxon>Hexapoda</taxon>
        <taxon>Insecta</taxon>
        <taxon>Pterygota</taxon>
        <taxon>Neoptera</taxon>
        <taxon>Paraneoptera</taxon>
        <taxon>Thysanoptera</taxon>
        <taxon>Terebrantia</taxon>
        <taxon>Thripoidea</taxon>
        <taxon>Thripidae</taxon>
        <taxon>Frankliniella</taxon>
    </lineage>
</organism>
<evidence type="ECO:0000313" key="2">
    <source>
        <dbReference type="EMBL" id="KAK3910234.1"/>
    </source>
</evidence>
<dbReference type="AlphaFoldDB" id="A0AAE1L907"/>